<feature type="chain" id="PRO_5041951009" description="Hydrophobin" evidence="2">
    <location>
        <begin position="20"/>
        <end position="172"/>
    </location>
</feature>
<evidence type="ECO:0000313" key="3">
    <source>
        <dbReference type="EMBL" id="KAJ5524532.1"/>
    </source>
</evidence>
<comment type="caution">
    <text evidence="3">The sequence shown here is derived from an EMBL/GenBank/DDBJ whole genome shotgun (WGS) entry which is preliminary data.</text>
</comment>
<reference evidence="3 4" key="1">
    <citation type="journal article" date="2023" name="IMA Fungus">
        <title>Comparative genomic study of the Penicillium genus elucidates a diverse pangenome and 15 lateral gene transfer events.</title>
        <authorList>
            <person name="Petersen C."/>
            <person name="Sorensen T."/>
            <person name="Nielsen M.R."/>
            <person name="Sondergaard T.E."/>
            <person name="Sorensen J.L."/>
            <person name="Fitzpatrick D.A."/>
            <person name="Frisvad J.C."/>
            <person name="Nielsen K.L."/>
        </authorList>
    </citation>
    <scope>NUCLEOTIDE SEQUENCE [LARGE SCALE GENOMIC DNA]</scope>
    <source>
        <strain evidence="3 4">IBT 35679</strain>
    </source>
</reference>
<gene>
    <name evidence="3" type="ORF">N7494_011182</name>
</gene>
<proteinExistence type="predicted"/>
<dbReference type="AlphaFoldDB" id="A0AAD6CJ64"/>
<dbReference type="EMBL" id="JAQIZZ010000008">
    <property type="protein sequence ID" value="KAJ5524532.1"/>
    <property type="molecule type" value="Genomic_DNA"/>
</dbReference>
<feature type="compositionally biased region" description="Polar residues" evidence="1">
    <location>
        <begin position="26"/>
        <end position="39"/>
    </location>
</feature>
<dbReference type="Proteomes" id="UP001220324">
    <property type="component" value="Unassembled WGS sequence"/>
</dbReference>
<keyword evidence="2" id="KW-0732">Signal</keyword>
<organism evidence="3 4">
    <name type="scientific">Penicillium frequentans</name>
    <dbReference type="NCBI Taxonomy" id="3151616"/>
    <lineage>
        <taxon>Eukaryota</taxon>
        <taxon>Fungi</taxon>
        <taxon>Dikarya</taxon>
        <taxon>Ascomycota</taxon>
        <taxon>Pezizomycotina</taxon>
        <taxon>Eurotiomycetes</taxon>
        <taxon>Eurotiomycetidae</taxon>
        <taxon>Eurotiales</taxon>
        <taxon>Aspergillaceae</taxon>
        <taxon>Penicillium</taxon>
    </lineage>
</organism>
<evidence type="ECO:0000313" key="4">
    <source>
        <dbReference type="Proteomes" id="UP001220324"/>
    </source>
</evidence>
<feature type="compositionally biased region" description="Low complexity" evidence="1">
    <location>
        <begin position="40"/>
        <end position="52"/>
    </location>
</feature>
<keyword evidence="4" id="KW-1185">Reference proteome</keyword>
<evidence type="ECO:0000256" key="1">
    <source>
        <dbReference type="SAM" id="MobiDB-lite"/>
    </source>
</evidence>
<evidence type="ECO:0008006" key="5">
    <source>
        <dbReference type="Google" id="ProtNLM"/>
    </source>
</evidence>
<accession>A0AAD6CJ64</accession>
<protein>
    <recommendedName>
        <fullName evidence="5">Hydrophobin</fullName>
    </recommendedName>
</protein>
<feature type="region of interest" description="Disordered" evidence="1">
    <location>
        <begin position="25"/>
        <end position="53"/>
    </location>
</feature>
<name>A0AAD6CJ64_9EURO</name>
<feature type="signal peptide" evidence="2">
    <location>
        <begin position="1"/>
        <end position="19"/>
    </location>
</feature>
<sequence length="172" mass="18591">MHLSPLLTVFATLCSITVAIPLGQDTPAQDMTPTPTFKPSASASHSHSASASPVRTPVGAYQCPQQQYKACCQSLEQETQGIFQSLGDLVPFMGGVQVSSKVSFQCKNMGENTDPATCKGNGYSPMCCSDRIDTASINRCKSFESVKEKYYQSFGYNVDDESQSDLVYDVLS</sequence>
<evidence type="ECO:0000256" key="2">
    <source>
        <dbReference type="SAM" id="SignalP"/>
    </source>
</evidence>